<keyword evidence="3" id="KW-1185">Reference proteome</keyword>
<keyword evidence="1" id="KW-0732">Signal</keyword>
<evidence type="ECO:0000313" key="3">
    <source>
        <dbReference type="Proteomes" id="UP000829720"/>
    </source>
</evidence>
<evidence type="ECO:0000313" key="2">
    <source>
        <dbReference type="EMBL" id="KAI1885728.1"/>
    </source>
</evidence>
<comment type="caution">
    <text evidence="2">The sequence shown here is derived from an EMBL/GenBank/DDBJ whole genome shotgun (WGS) entry which is preliminary data.</text>
</comment>
<feature type="chain" id="PRO_5035812163" evidence="1">
    <location>
        <begin position="23"/>
        <end position="154"/>
    </location>
</feature>
<proteinExistence type="predicted"/>
<dbReference type="Proteomes" id="UP000829720">
    <property type="component" value="Unassembled WGS sequence"/>
</dbReference>
<dbReference type="EMBL" id="JAERUA010000020">
    <property type="protein sequence ID" value="KAI1885728.1"/>
    <property type="molecule type" value="Genomic_DNA"/>
</dbReference>
<dbReference type="AlphaFoldDB" id="A0A8T3CT86"/>
<accession>A0A8T3CT86</accession>
<dbReference type="OrthoDB" id="2428896at2759"/>
<evidence type="ECO:0000256" key="1">
    <source>
        <dbReference type="SAM" id="SignalP"/>
    </source>
</evidence>
<gene>
    <name evidence="2" type="ORF">AGOR_G00206800</name>
</gene>
<name>A0A8T3CT86_9TELE</name>
<reference evidence="2" key="1">
    <citation type="submission" date="2021-01" db="EMBL/GenBank/DDBJ databases">
        <authorList>
            <person name="Zahm M."/>
            <person name="Roques C."/>
            <person name="Cabau C."/>
            <person name="Klopp C."/>
            <person name="Donnadieu C."/>
            <person name="Jouanno E."/>
            <person name="Lampietro C."/>
            <person name="Louis A."/>
            <person name="Herpin A."/>
            <person name="Echchiki A."/>
            <person name="Berthelot C."/>
            <person name="Parey E."/>
            <person name="Roest-Crollius H."/>
            <person name="Braasch I."/>
            <person name="Postlethwait J."/>
            <person name="Bobe J."/>
            <person name="Montfort J."/>
            <person name="Bouchez O."/>
            <person name="Begum T."/>
            <person name="Mejri S."/>
            <person name="Adams A."/>
            <person name="Chen W.-J."/>
            <person name="Guiguen Y."/>
        </authorList>
    </citation>
    <scope>NUCLEOTIDE SEQUENCE</scope>
    <source>
        <tissue evidence="2">Blood</tissue>
    </source>
</reference>
<feature type="signal peptide" evidence="1">
    <location>
        <begin position="1"/>
        <end position="22"/>
    </location>
</feature>
<protein>
    <submittedName>
        <fullName evidence="2">Uncharacterized protein</fullName>
    </submittedName>
</protein>
<organism evidence="2 3">
    <name type="scientific">Albula goreensis</name>
    <dbReference type="NCBI Taxonomy" id="1534307"/>
    <lineage>
        <taxon>Eukaryota</taxon>
        <taxon>Metazoa</taxon>
        <taxon>Chordata</taxon>
        <taxon>Craniata</taxon>
        <taxon>Vertebrata</taxon>
        <taxon>Euteleostomi</taxon>
        <taxon>Actinopterygii</taxon>
        <taxon>Neopterygii</taxon>
        <taxon>Teleostei</taxon>
        <taxon>Albuliformes</taxon>
        <taxon>Albulidae</taxon>
        <taxon>Albula</taxon>
    </lineage>
</organism>
<sequence>MFSKTFVKVAVGLAIFIAVVEGGLSSGTGGKTHSYDLSNMSDLRRLYNSGVHKAERMKRPLDGMPFSLGALSHSGVRVTLADGSQWLVHKGDDFGKSSQTVVVDTRHMSDKWRVVETKDFGGSKTVSDFVKAGGTDYSLLFDNCHAGAGRMMDQ</sequence>